<keyword evidence="2" id="KW-1185">Reference proteome</keyword>
<sequence length="90" mass="9702">MDANAPAILAEQLKVRGLSAISHDEIVVNVINPLNPHLVEAVGIRDGRYVTNWGYELGEAGDEVGTALRRAFLLGIPTSAHTSDDLSPRR</sequence>
<gene>
    <name evidence="1" type="ORF">JK364_41680</name>
</gene>
<dbReference type="Proteomes" id="UP000621510">
    <property type="component" value="Unassembled WGS sequence"/>
</dbReference>
<evidence type="ECO:0000313" key="2">
    <source>
        <dbReference type="Proteomes" id="UP000621510"/>
    </source>
</evidence>
<protein>
    <submittedName>
        <fullName evidence="1">Uncharacterized protein</fullName>
    </submittedName>
</protein>
<reference evidence="1 2" key="1">
    <citation type="submission" date="2021-01" db="EMBL/GenBank/DDBJ databases">
        <title>WGS of actinomycetes isolated from Thailand.</title>
        <authorList>
            <person name="Thawai C."/>
        </authorList>
    </citation>
    <scope>NUCLEOTIDE SEQUENCE [LARGE SCALE GENOMIC DNA]</scope>
    <source>
        <strain evidence="1 2">CA3R110</strain>
    </source>
</reference>
<dbReference type="EMBL" id="JAERRG010000026">
    <property type="protein sequence ID" value="MBL1118829.1"/>
    <property type="molecule type" value="Genomic_DNA"/>
</dbReference>
<proteinExistence type="predicted"/>
<evidence type="ECO:0000313" key="1">
    <source>
        <dbReference type="EMBL" id="MBL1118829.1"/>
    </source>
</evidence>
<comment type="caution">
    <text evidence="1">The sequence shown here is derived from an EMBL/GenBank/DDBJ whole genome shotgun (WGS) entry which is preliminary data.</text>
</comment>
<organism evidence="1 2">
    <name type="scientific">Streptomyces endocoffeicus</name>
    <dbReference type="NCBI Taxonomy" id="2898945"/>
    <lineage>
        <taxon>Bacteria</taxon>
        <taxon>Bacillati</taxon>
        <taxon>Actinomycetota</taxon>
        <taxon>Actinomycetes</taxon>
        <taxon>Kitasatosporales</taxon>
        <taxon>Streptomycetaceae</taxon>
        <taxon>Streptomyces</taxon>
    </lineage>
</organism>
<dbReference type="RefSeq" id="WP_201856632.1">
    <property type="nucleotide sequence ID" value="NZ_JAERRG010000026.1"/>
</dbReference>
<name>A0ABS1Q2L8_9ACTN</name>
<accession>A0ABS1Q2L8</accession>